<keyword evidence="3" id="KW-0808">Transferase</keyword>
<name>A0A0F3K4T6_9GAMM</name>
<keyword evidence="3" id="KW-0418">Kinase</keyword>
<dbReference type="Pfam" id="PF06580">
    <property type="entry name" value="His_kinase"/>
    <property type="match status" value="1"/>
</dbReference>
<dbReference type="AlphaFoldDB" id="A0A0F3K4T6"/>
<dbReference type="InterPro" id="IPR036890">
    <property type="entry name" value="HATPase_C_sf"/>
</dbReference>
<dbReference type="OrthoDB" id="2514702at2"/>
<evidence type="ECO:0000259" key="2">
    <source>
        <dbReference type="Pfam" id="PF06580"/>
    </source>
</evidence>
<dbReference type="PATRIC" id="fig|345309.4.peg.3604"/>
<protein>
    <submittedName>
        <fullName evidence="3">Histidine kinase</fullName>
    </submittedName>
</protein>
<dbReference type="GO" id="GO:0016020">
    <property type="term" value="C:membrane"/>
    <property type="evidence" value="ECO:0007669"/>
    <property type="project" value="InterPro"/>
</dbReference>
<dbReference type="EMBL" id="JZRB01000059">
    <property type="protein sequence ID" value="KJV26280.1"/>
    <property type="molecule type" value="Genomic_DNA"/>
</dbReference>
<feature type="transmembrane region" description="Helical" evidence="1">
    <location>
        <begin position="86"/>
        <end position="107"/>
    </location>
</feature>
<feature type="transmembrane region" description="Helical" evidence="1">
    <location>
        <begin position="12"/>
        <end position="31"/>
    </location>
</feature>
<keyword evidence="1" id="KW-0812">Transmembrane</keyword>
<accession>A0A0F3K4T6</accession>
<proteinExistence type="predicted"/>
<dbReference type="PANTHER" id="PTHR34220:SF7">
    <property type="entry name" value="SENSOR HISTIDINE KINASE YPDA"/>
    <property type="match status" value="1"/>
</dbReference>
<evidence type="ECO:0000313" key="4">
    <source>
        <dbReference type="Proteomes" id="UP000033651"/>
    </source>
</evidence>
<dbReference type="PANTHER" id="PTHR34220">
    <property type="entry name" value="SENSOR HISTIDINE KINASE YPDA"/>
    <property type="match status" value="1"/>
</dbReference>
<gene>
    <name evidence="3" type="ORF">VI08_18965</name>
</gene>
<dbReference type="Gene3D" id="3.30.565.10">
    <property type="entry name" value="Histidine kinase-like ATPase, C-terminal domain"/>
    <property type="match status" value="1"/>
</dbReference>
<dbReference type="GO" id="GO:0000155">
    <property type="term" value="F:phosphorelay sensor kinase activity"/>
    <property type="evidence" value="ECO:0007669"/>
    <property type="project" value="InterPro"/>
</dbReference>
<feature type="domain" description="Signal transduction histidine kinase internal region" evidence="2">
    <location>
        <begin position="158"/>
        <end position="236"/>
    </location>
</feature>
<keyword evidence="1" id="KW-1133">Transmembrane helix</keyword>
<keyword evidence="4" id="KW-1185">Reference proteome</keyword>
<sequence length="362" mass="41000">MKVRLGTAEIGMTRYLGLWGIVAIVFAFQGYMRDDLAGHTFDFFDYVRWSLIQWYIWAALAPLVFRLGEHFPIRVPLRIRELWMPLLASVGITALSMFLGALISTFFEPSGLAEQWRQFVDQHAAEGMLTCWALFAVQQAMHYRTEKARQETELAQSRLQVLRTQLQPHFLFNTMHAIATLLHEDVGSAEDMLLKLSDLLRAFLDECQGQEITLRQELVLLDLYLGIQRKRFKDRLDTRIYVAPDTLACAVPSLILQPIVENAIRHGIGERLGGDCIEIESRRDGDALVIEVRNRNSTLEGNDKPPAGHGIGLSNTTLRLQELYGAAGQVDLKMLWPQGVACRLRMPYHPVEDADEPEVAAA</sequence>
<dbReference type="Proteomes" id="UP000033651">
    <property type="component" value="Unassembled WGS sequence"/>
</dbReference>
<dbReference type="SUPFAM" id="SSF55874">
    <property type="entry name" value="ATPase domain of HSP90 chaperone/DNA topoisomerase II/histidine kinase"/>
    <property type="match status" value="1"/>
</dbReference>
<dbReference type="InterPro" id="IPR050640">
    <property type="entry name" value="Bact_2-comp_sensor_kinase"/>
</dbReference>
<organism evidence="3 4">
    <name type="scientific">Luteibacter yeojuensis</name>
    <dbReference type="NCBI Taxonomy" id="345309"/>
    <lineage>
        <taxon>Bacteria</taxon>
        <taxon>Pseudomonadati</taxon>
        <taxon>Pseudomonadota</taxon>
        <taxon>Gammaproteobacteria</taxon>
        <taxon>Lysobacterales</taxon>
        <taxon>Rhodanobacteraceae</taxon>
        <taxon>Luteibacter</taxon>
    </lineage>
</organism>
<reference evidence="3 4" key="1">
    <citation type="submission" date="2015-03" db="EMBL/GenBank/DDBJ databases">
        <title>Draft genome sequence of Luteibacter yeojuensis strain SU11.</title>
        <authorList>
            <person name="Sulaiman J."/>
            <person name="Priya K."/>
            <person name="Chan K.-G."/>
        </authorList>
    </citation>
    <scope>NUCLEOTIDE SEQUENCE [LARGE SCALE GENOMIC DNA]</scope>
    <source>
        <strain evidence="3 4">SU11</strain>
    </source>
</reference>
<dbReference type="InterPro" id="IPR010559">
    <property type="entry name" value="Sig_transdc_His_kin_internal"/>
</dbReference>
<comment type="caution">
    <text evidence="3">The sequence shown here is derived from an EMBL/GenBank/DDBJ whole genome shotgun (WGS) entry which is preliminary data.</text>
</comment>
<feature type="transmembrane region" description="Helical" evidence="1">
    <location>
        <begin position="46"/>
        <end position="65"/>
    </location>
</feature>
<keyword evidence="1" id="KW-0472">Membrane</keyword>
<evidence type="ECO:0000313" key="3">
    <source>
        <dbReference type="EMBL" id="KJV26280.1"/>
    </source>
</evidence>
<evidence type="ECO:0000256" key="1">
    <source>
        <dbReference type="SAM" id="Phobius"/>
    </source>
</evidence>